<keyword evidence="1" id="KW-1133">Transmembrane helix</keyword>
<evidence type="ECO:0000313" key="2">
    <source>
        <dbReference type="EMBL" id="GEN98302.1"/>
    </source>
</evidence>
<evidence type="ECO:0000313" key="3">
    <source>
        <dbReference type="Proteomes" id="UP000321464"/>
    </source>
</evidence>
<dbReference type="EMBL" id="BJYR01000001">
    <property type="protein sequence ID" value="GEN98302.1"/>
    <property type="molecule type" value="Genomic_DNA"/>
</dbReference>
<organism evidence="2 3">
    <name type="scientific">Novosphingobium sediminis</name>
    <dbReference type="NCBI Taxonomy" id="707214"/>
    <lineage>
        <taxon>Bacteria</taxon>
        <taxon>Pseudomonadati</taxon>
        <taxon>Pseudomonadota</taxon>
        <taxon>Alphaproteobacteria</taxon>
        <taxon>Sphingomonadales</taxon>
        <taxon>Sphingomonadaceae</taxon>
        <taxon>Novosphingobium</taxon>
    </lineage>
</organism>
<evidence type="ECO:0000256" key="1">
    <source>
        <dbReference type="SAM" id="Phobius"/>
    </source>
</evidence>
<feature type="transmembrane region" description="Helical" evidence="1">
    <location>
        <begin position="43"/>
        <end position="64"/>
    </location>
</feature>
<name>A0A512AF73_9SPHN</name>
<accession>A0A512AF73</accession>
<evidence type="ECO:0008006" key="4">
    <source>
        <dbReference type="Google" id="ProtNLM"/>
    </source>
</evidence>
<gene>
    <name evidence="2" type="ORF">NSE01_01350</name>
</gene>
<dbReference type="InterPro" id="IPR025333">
    <property type="entry name" value="DUF4239"/>
</dbReference>
<reference evidence="2 3" key="1">
    <citation type="submission" date="2019-07" db="EMBL/GenBank/DDBJ databases">
        <title>Whole genome shotgun sequence of Novosphingobium sediminis NBRC 106119.</title>
        <authorList>
            <person name="Hosoyama A."/>
            <person name="Uohara A."/>
            <person name="Ohji S."/>
            <person name="Ichikawa N."/>
        </authorList>
    </citation>
    <scope>NUCLEOTIDE SEQUENCE [LARGE SCALE GENOMIC DNA]</scope>
    <source>
        <strain evidence="2 3">NBRC 106119</strain>
    </source>
</reference>
<dbReference type="AlphaFoldDB" id="A0A512AF73"/>
<keyword evidence="3" id="KW-1185">Reference proteome</keyword>
<dbReference type="Proteomes" id="UP000321464">
    <property type="component" value="Unassembled WGS sequence"/>
</dbReference>
<protein>
    <recommendedName>
        <fullName evidence="4">DUF4239 domain-containing protein</fullName>
    </recommendedName>
</protein>
<comment type="caution">
    <text evidence="2">The sequence shown here is derived from an EMBL/GenBank/DDBJ whole genome shotgun (WGS) entry which is preliminary data.</text>
</comment>
<dbReference type="Pfam" id="PF14023">
    <property type="entry name" value="Bestrophin-like"/>
    <property type="match status" value="1"/>
</dbReference>
<sequence>MGAALSIIVPGLGLLAVMTVCWRLGVALHRRAGAGGETGGESYVLSGAFGLLALLMAFAFSLAIGRYETRRLLVVEEANAIGTMATRLALLEDAQRQPLKASLARYAAERAAVGKNAEDDAWQAAHEASSAACARFGDDLFALLRSVPPDTRGPVLVQAYNAMCDITTARHAARSARLPTEVLGLLALYCCACTALLGFTTGRADRRSAVSSVLFFSLLAAAYATILDLDSPRSGAIIVPQEELDKVAQGLG</sequence>
<feature type="transmembrane region" description="Helical" evidence="1">
    <location>
        <begin position="208"/>
        <end position="227"/>
    </location>
</feature>
<proteinExistence type="predicted"/>
<feature type="transmembrane region" description="Helical" evidence="1">
    <location>
        <begin position="182"/>
        <end position="202"/>
    </location>
</feature>
<keyword evidence="1" id="KW-0472">Membrane</keyword>
<keyword evidence="1" id="KW-0812">Transmembrane</keyword>